<dbReference type="SUPFAM" id="SSF109854">
    <property type="entry name" value="DinB/YfiT-like putative metalloenzymes"/>
    <property type="match status" value="1"/>
</dbReference>
<gene>
    <name evidence="2" type="ORF">KSX_71450</name>
</gene>
<name>A0A8J3IAE1_9CHLR</name>
<sequence length="278" mass="31588">MHFEVHSLHAEQKPLLKQLAQSRAQVLSLAQEGKLEITQFQELTATEAALAAKLHLWPLDPGEHLLAAHAYARPYLERLVQHDPTHLVLVDTEHSYTPRKILRRILDHALDHLNQIDQWLAWQRQGIIPIPTDGWATSAETLPEDLQSLSTVELQAWLWRIDLVVSLVAQRTQQLSMGELDWTPPDGGWSLRQVLHHLALAEVFYAVWMDEALPEEPLARYSEANSRFTQRLCQVSTALAQEQGVLFGPSSTTVTMQQLSEFVLTEERILTGEHALHP</sequence>
<proteinExistence type="predicted"/>
<dbReference type="Proteomes" id="UP000612362">
    <property type="component" value="Unassembled WGS sequence"/>
</dbReference>
<dbReference type="AlphaFoldDB" id="A0A8J3IAE1"/>
<accession>A0A8J3IAE1</accession>
<organism evidence="2 3">
    <name type="scientific">Ktedonospora formicarum</name>
    <dbReference type="NCBI Taxonomy" id="2778364"/>
    <lineage>
        <taxon>Bacteria</taxon>
        <taxon>Bacillati</taxon>
        <taxon>Chloroflexota</taxon>
        <taxon>Ktedonobacteria</taxon>
        <taxon>Ktedonobacterales</taxon>
        <taxon>Ktedonobacteraceae</taxon>
        <taxon>Ktedonospora</taxon>
    </lineage>
</organism>
<evidence type="ECO:0000313" key="2">
    <source>
        <dbReference type="EMBL" id="GHO48982.1"/>
    </source>
</evidence>
<dbReference type="RefSeq" id="WP_220198110.1">
    <property type="nucleotide sequence ID" value="NZ_BNJF01000004.1"/>
</dbReference>
<feature type="domain" description="DinB-like" evidence="1">
    <location>
        <begin position="167"/>
        <end position="219"/>
    </location>
</feature>
<evidence type="ECO:0000313" key="3">
    <source>
        <dbReference type="Proteomes" id="UP000612362"/>
    </source>
</evidence>
<dbReference type="InterPro" id="IPR034660">
    <property type="entry name" value="DinB/YfiT-like"/>
</dbReference>
<keyword evidence="3" id="KW-1185">Reference proteome</keyword>
<evidence type="ECO:0000259" key="1">
    <source>
        <dbReference type="Pfam" id="PF12867"/>
    </source>
</evidence>
<comment type="caution">
    <text evidence="2">The sequence shown here is derived from an EMBL/GenBank/DDBJ whole genome shotgun (WGS) entry which is preliminary data.</text>
</comment>
<dbReference type="Gene3D" id="1.20.120.450">
    <property type="entry name" value="dinb family like domain"/>
    <property type="match status" value="1"/>
</dbReference>
<reference evidence="2" key="1">
    <citation type="submission" date="2020-10" db="EMBL/GenBank/DDBJ databases">
        <title>Taxonomic study of unclassified bacteria belonging to the class Ktedonobacteria.</title>
        <authorList>
            <person name="Yabe S."/>
            <person name="Wang C.M."/>
            <person name="Zheng Y."/>
            <person name="Sakai Y."/>
            <person name="Cavaletti L."/>
            <person name="Monciardini P."/>
            <person name="Donadio S."/>
        </authorList>
    </citation>
    <scope>NUCLEOTIDE SEQUENCE</scope>
    <source>
        <strain evidence="2">SOSP1-1</strain>
    </source>
</reference>
<protein>
    <recommendedName>
        <fullName evidence="1">DinB-like domain-containing protein</fullName>
    </recommendedName>
</protein>
<dbReference type="Pfam" id="PF12867">
    <property type="entry name" value="DinB_2"/>
    <property type="match status" value="1"/>
</dbReference>
<dbReference type="EMBL" id="BNJF01000004">
    <property type="protein sequence ID" value="GHO48982.1"/>
    <property type="molecule type" value="Genomic_DNA"/>
</dbReference>
<dbReference type="InterPro" id="IPR024775">
    <property type="entry name" value="DinB-like"/>
</dbReference>